<dbReference type="GO" id="GO:0005886">
    <property type="term" value="C:plasma membrane"/>
    <property type="evidence" value="ECO:0007669"/>
    <property type="project" value="UniProtKB-SubCell"/>
</dbReference>
<dbReference type="GO" id="GO:0016887">
    <property type="term" value="F:ATP hydrolysis activity"/>
    <property type="evidence" value="ECO:0007669"/>
    <property type="project" value="InterPro"/>
</dbReference>
<evidence type="ECO:0000256" key="2">
    <source>
        <dbReference type="ARBA" id="ARBA00009726"/>
    </source>
</evidence>
<accession>A0AAD5NMK9</accession>
<evidence type="ECO:0000256" key="6">
    <source>
        <dbReference type="ARBA" id="ARBA00022692"/>
    </source>
</evidence>
<evidence type="ECO:0000256" key="11">
    <source>
        <dbReference type="ARBA" id="ARBA00023180"/>
    </source>
</evidence>
<dbReference type="GO" id="GO:0005524">
    <property type="term" value="F:ATP binding"/>
    <property type="evidence" value="ECO:0007669"/>
    <property type="project" value="UniProtKB-KW"/>
</dbReference>
<dbReference type="FunFam" id="3.40.50.300:FF:002145">
    <property type="entry name" value="ABC transporter (MsbA subfamily)"/>
    <property type="match status" value="1"/>
</dbReference>
<dbReference type="InterPro" id="IPR027417">
    <property type="entry name" value="P-loop_NTPase"/>
</dbReference>
<comment type="subcellular location">
    <subcellularLocation>
        <location evidence="1">Cell membrane</location>
        <topology evidence="1">Multi-pass membrane protein</topology>
    </subcellularLocation>
</comment>
<dbReference type="InterPro" id="IPR003593">
    <property type="entry name" value="AAA+_ATPase"/>
</dbReference>
<protein>
    <recommendedName>
        <fullName evidence="3">ABC-type xenobiotic transporter</fullName>
        <ecNumber evidence="3">7.6.2.2</ecNumber>
    </recommendedName>
</protein>
<dbReference type="EC" id="7.6.2.2" evidence="3"/>
<dbReference type="PANTHER" id="PTHR24223">
    <property type="entry name" value="ATP-BINDING CASSETTE SUB-FAMILY C"/>
    <property type="match status" value="1"/>
</dbReference>
<evidence type="ECO:0000256" key="8">
    <source>
        <dbReference type="ARBA" id="ARBA00022840"/>
    </source>
</evidence>
<evidence type="ECO:0000256" key="7">
    <source>
        <dbReference type="ARBA" id="ARBA00022741"/>
    </source>
</evidence>
<evidence type="ECO:0000313" key="15">
    <source>
        <dbReference type="EMBL" id="KAI9168751.1"/>
    </source>
</evidence>
<feature type="transmembrane region" description="Helical" evidence="13">
    <location>
        <begin position="285"/>
        <end position="307"/>
    </location>
</feature>
<keyword evidence="10 13" id="KW-0472">Membrane</keyword>
<dbReference type="PANTHER" id="PTHR24223:SF222">
    <property type="entry name" value="OS01G0902100 PROTEIN"/>
    <property type="match status" value="1"/>
</dbReference>
<dbReference type="Proteomes" id="UP001064489">
    <property type="component" value="Chromosome 7"/>
</dbReference>
<keyword evidence="5" id="KW-1003">Cell membrane</keyword>
<keyword evidence="7" id="KW-0547">Nucleotide-binding</keyword>
<dbReference type="Gene3D" id="3.40.50.300">
    <property type="entry name" value="P-loop containing nucleotide triphosphate hydrolases"/>
    <property type="match status" value="1"/>
</dbReference>
<dbReference type="InterPro" id="IPR003439">
    <property type="entry name" value="ABC_transporter-like_ATP-bd"/>
</dbReference>
<name>A0AAD5NMK9_ACENE</name>
<evidence type="ECO:0000313" key="16">
    <source>
        <dbReference type="Proteomes" id="UP001064489"/>
    </source>
</evidence>
<gene>
    <name evidence="15" type="ORF">LWI28_001512</name>
</gene>
<dbReference type="InterPro" id="IPR050173">
    <property type="entry name" value="ABC_transporter_C-like"/>
</dbReference>
<evidence type="ECO:0000259" key="14">
    <source>
        <dbReference type="PROSITE" id="PS50893"/>
    </source>
</evidence>
<evidence type="ECO:0000256" key="9">
    <source>
        <dbReference type="ARBA" id="ARBA00022989"/>
    </source>
</evidence>
<evidence type="ECO:0000256" key="4">
    <source>
        <dbReference type="ARBA" id="ARBA00022448"/>
    </source>
</evidence>
<dbReference type="PROSITE" id="PS50893">
    <property type="entry name" value="ABC_TRANSPORTER_2"/>
    <property type="match status" value="1"/>
</dbReference>
<reference evidence="15" key="2">
    <citation type="submission" date="2023-02" db="EMBL/GenBank/DDBJ databases">
        <authorList>
            <person name="Swenson N.G."/>
            <person name="Wegrzyn J.L."/>
            <person name="Mcevoy S.L."/>
        </authorList>
    </citation>
    <scope>NUCLEOTIDE SEQUENCE</scope>
    <source>
        <strain evidence="15">91603</strain>
        <tissue evidence="15">Leaf</tissue>
    </source>
</reference>
<comment type="catalytic activity">
    <reaction evidence="12">
        <text>ATP + H2O + xenobioticSide 1 = ADP + phosphate + xenobioticSide 2.</text>
        <dbReference type="EC" id="7.6.2.2"/>
    </reaction>
</comment>
<evidence type="ECO:0000256" key="1">
    <source>
        <dbReference type="ARBA" id="ARBA00004651"/>
    </source>
</evidence>
<reference evidence="15" key="1">
    <citation type="journal article" date="2022" name="Plant J.">
        <title>Strategies of tolerance reflected in two North American maple genomes.</title>
        <authorList>
            <person name="McEvoy S.L."/>
            <person name="Sezen U.U."/>
            <person name="Trouern-Trend A."/>
            <person name="McMahon S.M."/>
            <person name="Schaberg P.G."/>
            <person name="Yang J."/>
            <person name="Wegrzyn J.L."/>
            <person name="Swenson N.G."/>
        </authorList>
    </citation>
    <scope>NUCLEOTIDE SEQUENCE</scope>
    <source>
        <strain evidence="15">91603</strain>
    </source>
</reference>
<dbReference type="SMART" id="SM00382">
    <property type="entry name" value="AAA"/>
    <property type="match status" value="1"/>
</dbReference>
<keyword evidence="11" id="KW-0325">Glycoprotein</keyword>
<keyword evidence="8" id="KW-0067">ATP-binding</keyword>
<comment type="caution">
    <text evidence="15">The sequence shown here is derived from an EMBL/GenBank/DDBJ whole genome shotgun (WGS) entry which is preliminary data.</text>
</comment>
<dbReference type="EMBL" id="JAJSOW010000104">
    <property type="protein sequence ID" value="KAI9168751.1"/>
    <property type="molecule type" value="Genomic_DNA"/>
</dbReference>
<evidence type="ECO:0000256" key="12">
    <source>
        <dbReference type="ARBA" id="ARBA00034018"/>
    </source>
</evidence>
<proteinExistence type="inferred from homology"/>
<dbReference type="GO" id="GO:0008559">
    <property type="term" value="F:ABC-type xenobiotic transporter activity"/>
    <property type="evidence" value="ECO:0007669"/>
    <property type="project" value="UniProtKB-EC"/>
</dbReference>
<comment type="similarity">
    <text evidence="2">Belongs to the ABC transporter superfamily. ABCC family. Conjugate transporter (TC 3.A.1.208) subfamily.</text>
</comment>
<feature type="domain" description="ABC transporter" evidence="14">
    <location>
        <begin position="36"/>
        <end position="261"/>
    </location>
</feature>
<organism evidence="15 16">
    <name type="scientific">Acer negundo</name>
    <name type="common">Box elder</name>
    <dbReference type="NCBI Taxonomy" id="4023"/>
    <lineage>
        <taxon>Eukaryota</taxon>
        <taxon>Viridiplantae</taxon>
        <taxon>Streptophyta</taxon>
        <taxon>Embryophyta</taxon>
        <taxon>Tracheophyta</taxon>
        <taxon>Spermatophyta</taxon>
        <taxon>Magnoliopsida</taxon>
        <taxon>eudicotyledons</taxon>
        <taxon>Gunneridae</taxon>
        <taxon>Pentapetalae</taxon>
        <taxon>rosids</taxon>
        <taxon>malvids</taxon>
        <taxon>Sapindales</taxon>
        <taxon>Sapindaceae</taxon>
        <taxon>Hippocastanoideae</taxon>
        <taxon>Acereae</taxon>
        <taxon>Acer</taxon>
    </lineage>
</organism>
<evidence type="ECO:0000256" key="13">
    <source>
        <dbReference type="SAM" id="Phobius"/>
    </source>
</evidence>
<keyword evidence="9 13" id="KW-1133">Transmembrane helix</keyword>
<sequence>MISVERILQFTKLPCEAPAVIKGCRPDSDWPTNRSIQLENVHVRYTPALPMVLKGITCTFPEEKKIGVVGRTGSGKSTLIQALFRVVEPSIGRIVIDGVDISQIGLQDLRSRLDIIQQDLTLFQGTIRTNLDPLEQHSDQEICEVRIKVAEDGENWSLGQRQLVCLARVLIKKRRILVLDEATASIDTETDNVIQRTIREDCVLCYSSIRIFRCCRPCFAHIQSLDQVKPPQEDNSSEIQQIEVTEEDFSRPISPVEFTERIQEEEAETGQVFLALVILGRNLGAVPSIAALFITILVMVSNTPLVNMQKKFRSKLMEAKDSRIKVITSETLKSMRVLKLLS</sequence>
<keyword evidence="6 13" id="KW-0812">Transmembrane</keyword>
<dbReference type="AlphaFoldDB" id="A0AAD5NMK9"/>
<evidence type="ECO:0000256" key="5">
    <source>
        <dbReference type="ARBA" id="ARBA00022475"/>
    </source>
</evidence>
<evidence type="ECO:0000256" key="10">
    <source>
        <dbReference type="ARBA" id="ARBA00023136"/>
    </source>
</evidence>
<dbReference type="SUPFAM" id="SSF52540">
    <property type="entry name" value="P-loop containing nucleoside triphosphate hydrolases"/>
    <property type="match status" value="1"/>
</dbReference>
<evidence type="ECO:0000256" key="3">
    <source>
        <dbReference type="ARBA" id="ARBA00012191"/>
    </source>
</evidence>
<keyword evidence="4" id="KW-0813">Transport</keyword>
<dbReference type="Pfam" id="PF00005">
    <property type="entry name" value="ABC_tran"/>
    <property type="match status" value="1"/>
</dbReference>
<keyword evidence="16" id="KW-1185">Reference proteome</keyword>